<dbReference type="AlphaFoldDB" id="A0A9W6IA71"/>
<protein>
    <submittedName>
        <fullName evidence="1">Uncharacterized protein</fullName>
    </submittedName>
</protein>
<reference evidence="1" key="2">
    <citation type="submission" date="2023-01" db="EMBL/GenBank/DDBJ databases">
        <authorList>
            <person name="Sun Q."/>
            <person name="Evtushenko L."/>
        </authorList>
    </citation>
    <scope>NUCLEOTIDE SEQUENCE</scope>
    <source>
        <strain evidence="1">VKM Ac-2007</strain>
    </source>
</reference>
<dbReference type="RefSeq" id="WP_271223184.1">
    <property type="nucleotide sequence ID" value="NZ_BAAAVD010000036.1"/>
</dbReference>
<proteinExistence type="predicted"/>
<evidence type="ECO:0000313" key="2">
    <source>
        <dbReference type="Proteomes" id="UP001143474"/>
    </source>
</evidence>
<dbReference type="EMBL" id="BSEV01000040">
    <property type="protein sequence ID" value="GLK14956.1"/>
    <property type="molecule type" value="Genomic_DNA"/>
</dbReference>
<accession>A0A9W6IA71</accession>
<sequence>MRGPIGMHWADRSTLTFRANGNTRTGAAVLALDVRENGDGLLAAETAPPMGE</sequence>
<reference evidence="1" key="1">
    <citation type="journal article" date="2014" name="Int. J. Syst. Evol. Microbiol.">
        <title>Complete genome sequence of Corynebacterium casei LMG S-19264T (=DSM 44701T), isolated from a smear-ripened cheese.</title>
        <authorList>
            <consortium name="US DOE Joint Genome Institute (JGI-PGF)"/>
            <person name="Walter F."/>
            <person name="Albersmeier A."/>
            <person name="Kalinowski J."/>
            <person name="Ruckert C."/>
        </authorList>
    </citation>
    <scope>NUCLEOTIDE SEQUENCE</scope>
    <source>
        <strain evidence="1">VKM Ac-2007</strain>
    </source>
</reference>
<gene>
    <name evidence="1" type="ORF">GCM10017600_83690</name>
</gene>
<keyword evidence="2" id="KW-1185">Reference proteome</keyword>
<dbReference type="Proteomes" id="UP001143474">
    <property type="component" value="Unassembled WGS sequence"/>
</dbReference>
<organism evidence="1 2">
    <name type="scientific">Streptosporangium carneum</name>
    <dbReference type="NCBI Taxonomy" id="47481"/>
    <lineage>
        <taxon>Bacteria</taxon>
        <taxon>Bacillati</taxon>
        <taxon>Actinomycetota</taxon>
        <taxon>Actinomycetes</taxon>
        <taxon>Streptosporangiales</taxon>
        <taxon>Streptosporangiaceae</taxon>
        <taxon>Streptosporangium</taxon>
    </lineage>
</organism>
<evidence type="ECO:0000313" key="1">
    <source>
        <dbReference type="EMBL" id="GLK14956.1"/>
    </source>
</evidence>
<comment type="caution">
    <text evidence="1">The sequence shown here is derived from an EMBL/GenBank/DDBJ whole genome shotgun (WGS) entry which is preliminary data.</text>
</comment>
<name>A0A9W6IA71_9ACTN</name>